<proteinExistence type="predicted"/>
<organism evidence="2 3">
    <name type="scientific">Polynucleobacter meluiroseus</name>
    <dbReference type="NCBI Taxonomy" id="1938814"/>
    <lineage>
        <taxon>Bacteria</taxon>
        <taxon>Pseudomonadati</taxon>
        <taxon>Pseudomonadota</taxon>
        <taxon>Betaproteobacteria</taxon>
        <taxon>Burkholderiales</taxon>
        <taxon>Burkholderiaceae</taxon>
        <taxon>Polynucleobacter</taxon>
    </lineage>
</organism>
<accession>A0A240E4Y8</accession>
<feature type="signal peptide" evidence="1">
    <location>
        <begin position="1"/>
        <end position="20"/>
    </location>
</feature>
<keyword evidence="1" id="KW-0732">Signal</keyword>
<dbReference type="Proteomes" id="UP000218069">
    <property type="component" value="Unassembled WGS sequence"/>
</dbReference>
<dbReference type="AlphaFoldDB" id="A0A240E4Y8"/>
<dbReference type="OrthoDB" id="9789433at2"/>
<name>A0A240E4Y8_9BURK</name>
<feature type="chain" id="PRO_5012308905" description="Lipoprotein" evidence="1">
    <location>
        <begin position="21"/>
        <end position="200"/>
    </location>
</feature>
<sequence length="200" mass="21947">MKRIISCLVIIGLLSGCATGIPPEALQFQADTLANRQMQSRKYDIKSEKELLSASSNVLQDMGFNLDESNMQLGVIVSSKSRDATDGGQIAGAILLGVLFGANAVVYDKTQKIRASLVTKPVTTGNPIEVNVTTKAGKQIKFDQQVESGKGYIVRVTFQRMVWNQKGVLSKIEGVNEPEIYQEFFEKLSKSIFLQAQNVE</sequence>
<reference evidence="3" key="1">
    <citation type="submission" date="2017-08" db="EMBL/GenBank/DDBJ databases">
        <authorList>
            <person name="Varghese N."/>
            <person name="Submissions S."/>
        </authorList>
    </citation>
    <scope>NUCLEOTIDE SEQUENCE [LARGE SCALE GENOMIC DNA]</scope>
    <source>
        <strain evidence="3">AP-Melu-1000-B4</strain>
    </source>
</reference>
<dbReference type="RefSeq" id="WP_096674795.1">
    <property type="nucleotide sequence ID" value="NZ_OANS01000006.1"/>
</dbReference>
<dbReference type="EMBL" id="OANS01000006">
    <property type="protein sequence ID" value="SNX29581.1"/>
    <property type="molecule type" value="Genomic_DNA"/>
</dbReference>
<keyword evidence="3" id="KW-1185">Reference proteome</keyword>
<evidence type="ECO:0000313" key="2">
    <source>
        <dbReference type="EMBL" id="SNX29581.1"/>
    </source>
</evidence>
<evidence type="ECO:0000313" key="3">
    <source>
        <dbReference type="Proteomes" id="UP000218069"/>
    </source>
</evidence>
<evidence type="ECO:0008006" key="4">
    <source>
        <dbReference type="Google" id="ProtNLM"/>
    </source>
</evidence>
<protein>
    <recommendedName>
        <fullName evidence="4">Lipoprotein</fullName>
    </recommendedName>
</protein>
<gene>
    <name evidence="2" type="ORF">SAMN06295945_1961</name>
</gene>
<dbReference type="PROSITE" id="PS51257">
    <property type="entry name" value="PROKAR_LIPOPROTEIN"/>
    <property type="match status" value="1"/>
</dbReference>
<evidence type="ECO:0000256" key="1">
    <source>
        <dbReference type="SAM" id="SignalP"/>
    </source>
</evidence>